<feature type="transmembrane region" description="Helical" evidence="1">
    <location>
        <begin position="57"/>
        <end position="89"/>
    </location>
</feature>
<sequence length="247" mass="28205">MFKHMKTDYIGWILLIGIILLFLEISFFNGGLLFSLAITIGLTYFGRKLYPRKRGKIMFWIGLIGTVITVVNMMIFKFFLLAILVHLILVFYQSKKNPEVIIPLLVEPGSLHGSSEKEPILKTGFLLQNKWFGRQKTPEHMYEWNDINIQGGIGDTIIDLSNTILPKGEAVISIRNLIGNIQIFVPYDIEISIHHSVVAGKAAIFQHQETRVFNQILSYQTEDYQHAAQKMKIITSVLTGDIEVKRI</sequence>
<dbReference type="RefSeq" id="WP_126863619.1">
    <property type="nucleotide sequence ID" value="NZ_JAUSTX010000004.1"/>
</dbReference>
<keyword evidence="1" id="KW-1133">Transmembrane helix</keyword>
<name>A0A3S0VNJ5_9BACI</name>
<evidence type="ECO:0000256" key="1">
    <source>
        <dbReference type="SAM" id="Phobius"/>
    </source>
</evidence>
<dbReference type="NCBIfam" id="NF040535">
    <property type="entry name" value="LiaF_C_term"/>
    <property type="match status" value="1"/>
</dbReference>
<dbReference type="PIRSF" id="PIRSF031509">
    <property type="entry name" value="Cell_wall_LiaF/YvqF"/>
    <property type="match status" value="1"/>
</dbReference>
<feature type="domain" description="Cell wall-active antibiotics response LiaF-like C-terminal" evidence="2">
    <location>
        <begin position="131"/>
        <end position="244"/>
    </location>
</feature>
<dbReference type="AlphaFoldDB" id="A0A3S0VNJ5"/>
<keyword evidence="1" id="KW-0472">Membrane</keyword>
<dbReference type="GO" id="GO:0016020">
    <property type="term" value="C:membrane"/>
    <property type="evidence" value="ECO:0007669"/>
    <property type="project" value="InterPro"/>
</dbReference>
<dbReference type="EMBL" id="RYZZ01000005">
    <property type="protein sequence ID" value="RUQ31596.1"/>
    <property type="molecule type" value="Genomic_DNA"/>
</dbReference>
<gene>
    <name evidence="3" type="ORF">ELQ35_04420</name>
</gene>
<dbReference type="OrthoDB" id="2351415at2"/>
<evidence type="ECO:0000259" key="2">
    <source>
        <dbReference type="Pfam" id="PF09922"/>
    </source>
</evidence>
<dbReference type="Pfam" id="PF09922">
    <property type="entry name" value="LiaF-like_C"/>
    <property type="match status" value="1"/>
</dbReference>
<dbReference type="Proteomes" id="UP000267430">
    <property type="component" value="Unassembled WGS sequence"/>
</dbReference>
<evidence type="ECO:0000313" key="4">
    <source>
        <dbReference type="Proteomes" id="UP000267430"/>
    </source>
</evidence>
<dbReference type="InterPro" id="IPR047793">
    <property type="entry name" value="LiaF_C"/>
</dbReference>
<comment type="caution">
    <text evidence="3">The sequence shown here is derived from an EMBL/GenBank/DDBJ whole genome shotgun (WGS) entry which is preliminary data.</text>
</comment>
<keyword evidence="4" id="KW-1185">Reference proteome</keyword>
<reference evidence="3 4" key="1">
    <citation type="submission" date="2018-12" db="EMBL/GenBank/DDBJ databases">
        <title>Bacillus chawlae sp. nov., Bacillus glennii sp. nov., and Bacillus saganii sp. nov. Isolated from the Vehicle Assembly Building at Kennedy Space Center where the Viking Spacecraft were Assembled.</title>
        <authorList>
            <person name="Seuylemezian A."/>
            <person name="Vaishampayan P."/>
        </authorList>
    </citation>
    <scope>NUCLEOTIDE SEQUENCE [LARGE SCALE GENOMIC DNA]</scope>
    <source>
        <strain evidence="3 4">L5</strain>
    </source>
</reference>
<proteinExistence type="predicted"/>
<dbReference type="InterPro" id="IPR024425">
    <property type="entry name" value="LiaF-like_C"/>
</dbReference>
<feature type="transmembrane region" description="Helical" evidence="1">
    <location>
        <begin position="12"/>
        <end position="45"/>
    </location>
</feature>
<protein>
    <submittedName>
        <fullName evidence="3">Cell wall-active antibiotics response protein</fullName>
    </submittedName>
</protein>
<accession>A0A3S0VNJ5</accession>
<dbReference type="InterPro" id="IPR016975">
    <property type="entry name" value="Cell_wall_LiaF"/>
</dbReference>
<keyword evidence="1" id="KW-0812">Transmembrane</keyword>
<evidence type="ECO:0000313" key="3">
    <source>
        <dbReference type="EMBL" id="RUQ31596.1"/>
    </source>
</evidence>
<organism evidence="3 4">
    <name type="scientific">Peribacillus cavernae</name>
    <dbReference type="NCBI Taxonomy" id="1674310"/>
    <lineage>
        <taxon>Bacteria</taxon>
        <taxon>Bacillati</taxon>
        <taxon>Bacillota</taxon>
        <taxon>Bacilli</taxon>
        <taxon>Bacillales</taxon>
        <taxon>Bacillaceae</taxon>
        <taxon>Peribacillus</taxon>
    </lineage>
</organism>